<dbReference type="RefSeq" id="WP_035713860.1">
    <property type="nucleotide sequence ID" value="NZ_CP035510.1"/>
</dbReference>
<dbReference type="OrthoDB" id="512581at2"/>
<reference evidence="1 2" key="1">
    <citation type="submission" date="2014-03" db="EMBL/GenBank/DDBJ databases">
        <title>Genome of Haematobacter massiliensis CCUG 47968.</title>
        <authorList>
            <person name="Wang D."/>
            <person name="Wang G."/>
        </authorList>
    </citation>
    <scope>NUCLEOTIDE SEQUENCE [LARGE SCALE GENOMIC DNA]</scope>
    <source>
        <strain evidence="1 2">CCUG 47968</strain>
    </source>
</reference>
<name>A0A086XXA7_9RHOB</name>
<evidence type="ECO:0000313" key="2">
    <source>
        <dbReference type="Proteomes" id="UP000028826"/>
    </source>
</evidence>
<proteinExistence type="predicted"/>
<keyword evidence="2" id="KW-1185">Reference proteome</keyword>
<evidence type="ECO:0000313" key="1">
    <source>
        <dbReference type="EMBL" id="KFI26657.1"/>
    </source>
</evidence>
<comment type="caution">
    <text evidence="1">The sequence shown here is derived from an EMBL/GenBank/DDBJ whole genome shotgun (WGS) entry which is preliminary data.</text>
</comment>
<dbReference type="EMBL" id="JGYG01000015">
    <property type="protein sequence ID" value="KFI26657.1"/>
    <property type="molecule type" value="Genomic_DNA"/>
</dbReference>
<dbReference type="AlphaFoldDB" id="A0A086XXA7"/>
<dbReference type="Proteomes" id="UP000028826">
    <property type="component" value="Unassembled WGS sequence"/>
</dbReference>
<sequence>MTMTDIGRLGLATFLLAALAYHAAPQLAHALRSTDRQDQVTINGAVRAVNLFAPEPDMTLEDSDGHQWHVLLGSQLQISHSGLSAVPPQAGEAAQVVGVMSGGETIRAARIMVEGQEYDIPAPGPGRT</sequence>
<accession>A0A086XXA7</accession>
<organism evidence="1 2">
    <name type="scientific">Haematobacter massiliensis</name>
    <dbReference type="NCBI Taxonomy" id="195105"/>
    <lineage>
        <taxon>Bacteria</taxon>
        <taxon>Pseudomonadati</taxon>
        <taxon>Pseudomonadota</taxon>
        <taxon>Alphaproteobacteria</taxon>
        <taxon>Rhodobacterales</taxon>
        <taxon>Paracoccaceae</taxon>
        <taxon>Haematobacter</taxon>
    </lineage>
</organism>
<gene>
    <name evidence="1" type="ORF">CN97_02910</name>
</gene>
<protein>
    <submittedName>
        <fullName evidence="1">Uncharacterized protein</fullName>
    </submittedName>
</protein>